<protein>
    <submittedName>
        <fullName evidence="1">Jg23330 protein</fullName>
    </submittedName>
</protein>
<gene>
    <name evidence="1" type="primary">jg23330</name>
    <name evidence="1" type="ORF">PAEG_LOCUS7871</name>
</gene>
<evidence type="ECO:0000313" key="1">
    <source>
        <dbReference type="EMBL" id="CAH2227342.1"/>
    </source>
</evidence>
<evidence type="ECO:0000313" key="2">
    <source>
        <dbReference type="Proteomes" id="UP000838756"/>
    </source>
</evidence>
<accession>A0A8S4QXS2</accession>
<dbReference type="Proteomes" id="UP000838756">
    <property type="component" value="Unassembled WGS sequence"/>
</dbReference>
<keyword evidence="2" id="KW-1185">Reference proteome</keyword>
<name>A0A8S4QXS2_9NEOP</name>
<dbReference type="EMBL" id="CAKXAJ010022935">
    <property type="protein sequence ID" value="CAH2227342.1"/>
    <property type="molecule type" value="Genomic_DNA"/>
</dbReference>
<dbReference type="AlphaFoldDB" id="A0A8S4QXS2"/>
<organism evidence="1 2">
    <name type="scientific">Pararge aegeria aegeria</name>
    <dbReference type="NCBI Taxonomy" id="348720"/>
    <lineage>
        <taxon>Eukaryota</taxon>
        <taxon>Metazoa</taxon>
        <taxon>Ecdysozoa</taxon>
        <taxon>Arthropoda</taxon>
        <taxon>Hexapoda</taxon>
        <taxon>Insecta</taxon>
        <taxon>Pterygota</taxon>
        <taxon>Neoptera</taxon>
        <taxon>Endopterygota</taxon>
        <taxon>Lepidoptera</taxon>
        <taxon>Glossata</taxon>
        <taxon>Ditrysia</taxon>
        <taxon>Papilionoidea</taxon>
        <taxon>Nymphalidae</taxon>
        <taxon>Satyrinae</taxon>
        <taxon>Satyrini</taxon>
        <taxon>Parargina</taxon>
        <taxon>Pararge</taxon>
    </lineage>
</organism>
<dbReference type="OrthoDB" id="7492949at2759"/>
<comment type="caution">
    <text evidence="1">The sequence shown here is derived from an EMBL/GenBank/DDBJ whole genome shotgun (WGS) entry which is preliminary data.</text>
</comment>
<proteinExistence type="predicted"/>
<sequence length="72" mass="8206">MQKVVKLSQRIGKISKGDRILHWDIVMFLGKYGKQWELADGGSNSDNILIYKLKDALMLDVPHHEGILKMAL</sequence>
<reference evidence="1" key="1">
    <citation type="submission" date="2022-03" db="EMBL/GenBank/DDBJ databases">
        <authorList>
            <person name="Lindestad O."/>
        </authorList>
    </citation>
    <scope>NUCLEOTIDE SEQUENCE</scope>
</reference>